<keyword evidence="2" id="KW-1003">Cell membrane</keyword>
<accession>A0A8J3WJK3</accession>
<dbReference type="InterPro" id="IPR051791">
    <property type="entry name" value="Pra-immunoreactive"/>
</dbReference>
<feature type="transmembrane region" description="Helical" evidence="6">
    <location>
        <begin position="67"/>
        <end position="89"/>
    </location>
</feature>
<evidence type="ECO:0000256" key="6">
    <source>
        <dbReference type="SAM" id="Phobius"/>
    </source>
</evidence>
<dbReference type="PANTHER" id="PTHR36115">
    <property type="entry name" value="PROLINE-RICH ANTIGEN HOMOLOG-RELATED"/>
    <property type="match status" value="1"/>
</dbReference>
<protein>
    <recommendedName>
        <fullName evidence="7">RDD domain-containing protein</fullName>
    </recommendedName>
</protein>
<dbReference type="AlphaFoldDB" id="A0A8J3WJK3"/>
<dbReference type="PANTHER" id="PTHR36115:SF4">
    <property type="entry name" value="MEMBRANE PROTEIN"/>
    <property type="match status" value="1"/>
</dbReference>
<organism evidence="8 9">
    <name type="scientific">Planobispora siamensis</name>
    <dbReference type="NCBI Taxonomy" id="936338"/>
    <lineage>
        <taxon>Bacteria</taxon>
        <taxon>Bacillati</taxon>
        <taxon>Actinomycetota</taxon>
        <taxon>Actinomycetes</taxon>
        <taxon>Streptosporangiales</taxon>
        <taxon>Streptosporangiaceae</taxon>
        <taxon>Planobispora</taxon>
    </lineage>
</organism>
<evidence type="ECO:0000256" key="4">
    <source>
        <dbReference type="ARBA" id="ARBA00022989"/>
    </source>
</evidence>
<feature type="transmembrane region" description="Helical" evidence="6">
    <location>
        <begin position="27"/>
        <end position="55"/>
    </location>
</feature>
<dbReference type="InterPro" id="IPR010432">
    <property type="entry name" value="RDD"/>
</dbReference>
<evidence type="ECO:0000256" key="2">
    <source>
        <dbReference type="ARBA" id="ARBA00022475"/>
    </source>
</evidence>
<dbReference type="RefSeq" id="WP_204065232.1">
    <property type="nucleotide sequence ID" value="NZ_BOOJ01000030.1"/>
</dbReference>
<gene>
    <name evidence="8" type="ORF">Psi01_36790</name>
</gene>
<evidence type="ECO:0000259" key="7">
    <source>
        <dbReference type="Pfam" id="PF06271"/>
    </source>
</evidence>
<evidence type="ECO:0000256" key="5">
    <source>
        <dbReference type="ARBA" id="ARBA00023136"/>
    </source>
</evidence>
<dbReference type="Proteomes" id="UP000619788">
    <property type="component" value="Unassembled WGS sequence"/>
</dbReference>
<evidence type="ECO:0000313" key="9">
    <source>
        <dbReference type="Proteomes" id="UP000619788"/>
    </source>
</evidence>
<keyword evidence="5 6" id="KW-0472">Membrane</keyword>
<comment type="subcellular location">
    <subcellularLocation>
        <location evidence="1">Cell membrane</location>
        <topology evidence="1">Multi-pass membrane protein</topology>
    </subcellularLocation>
</comment>
<keyword evidence="9" id="KW-1185">Reference proteome</keyword>
<evidence type="ECO:0000256" key="1">
    <source>
        <dbReference type="ARBA" id="ARBA00004651"/>
    </source>
</evidence>
<sequence length="163" mass="17677">MTPHGVSPVPREARPYQGRRAGVVSRFVAAAVDMVVVVGAVVGVYAVWATLLFLLDPLGFSFPQAPVRLAVVTGFVILVLYLAGCWATTGRTFGNHLMGLRAVNFRGERMRLAGALVRALAYAVFPIGLFWVAVSRENRSLADLVLRTSVIYDWLPSHPPSQG</sequence>
<dbReference type="GO" id="GO:0005886">
    <property type="term" value="C:plasma membrane"/>
    <property type="evidence" value="ECO:0007669"/>
    <property type="project" value="UniProtKB-SubCell"/>
</dbReference>
<keyword evidence="3 6" id="KW-0812">Transmembrane</keyword>
<reference evidence="8 9" key="1">
    <citation type="submission" date="2021-01" db="EMBL/GenBank/DDBJ databases">
        <title>Whole genome shotgun sequence of Planobispora siamensis NBRC 107568.</title>
        <authorList>
            <person name="Komaki H."/>
            <person name="Tamura T."/>
        </authorList>
    </citation>
    <scope>NUCLEOTIDE SEQUENCE [LARGE SCALE GENOMIC DNA]</scope>
    <source>
        <strain evidence="8 9">NBRC 107568</strain>
    </source>
</reference>
<evidence type="ECO:0000256" key="3">
    <source>
        <dbReference type="ARBA" id="ARBA00022692"/>
    </source>
</evidence>
<evidence type="ECO:0000313" key="8">
    <source>
        <dbReference type="EMBL" id="GIH93049.1"/>
    </source>
</evidence>
<keyword evidence="4 6" id="KW-1133">Transmembrane helix</keyword>
<feature type="transmembrane region" description="Helical" evidence="6">
    <location>
        <begin position="110"/>
        <end position="134"/>
    </location>
</feature>
<feature type="domain" description="RDD" evidence="7">
    <location>
        <begin position="21"/>
        <end position="145"/>
    </location>
</feature>
<name>A0A8J3WJK3_9ACTN</name>
<proteinExistence type="predicted"/>
<dbReference type="Pfam" id="PF06271">
    <property type="entry name" value="RDD"/>
    <property type="match status" value="1"/>
</dbReference>
<dbReference type="EMBL" id="BOOJ01000030">
    <property type="protein sequence ID" value="GIH93049.1"/>
    <property type="molecule type" value="Genomic_DNA"/>
</dbReference>
<comment type="caution">
    <text evidence="8">The sequence shown here is derived from an EMBL/GenBank/DDBJ whole genome shotgun (WGS) entry which is preliminary data.</text>
</comment>